<dbReference type="Proteomes" id="UP000248764">
    <property type="component" value="Unassembled WGS sequence"/>
</dbReference>
<dbReference type="InterPro" id="IPR036551">
    <property type="entry name" value="Flavin_trans-like"/>
</dbReference>
<dbReference type="InterPro" id="IPR003382">
    <property type="entry name" value="Flavoprotein"/>
</dbReference>
<organism evidence="2 3">
    <name type="scientific">Jiangella anatolica</name>
    <dbReference type="NCBI Taxonomy" id="2670374"/>
    <lineage>
        <taxon>Bacteria</taxon>
        <taxon>Bacillati</taxon>
        <taxon>Actinomycetota</taxon>
        <taxon>Actinomycetes</taxon>
        <taxon>Jiangellales</taxon>
        <taxon>Jiangellaceae</taxon>
        <taxon>Jiangella</taxon>
    </lineage>
</organism>
<sequence>MLGLIACAAGGIEDLRTELIEPMQRDGWTVAVTVTPTAATWLRASGEFDKIQEATGLPVRDQARLPSETSPHPQVDCYAVIPATANTVAKLALGIADNYALTSVGEAIGNGTPPIVIFPRINAAHAAHPAWSGHVDTLQSAGVHLVMGDDVWPLYAPRMSPRRGLPWTKIRHAIVETTERL</sequence>
<name>A0A2W2CN14_9ACTN</name>
<comment type="caution">
    <text evidence="2">The sequence shown here is derived from an EMBL/GenBank/DDBJ whole genome shotgun (WGS) entry which is preliminary data.</text>
</comment>
<accession>A0A2W2CN14</accession>
<keyword evidence="3" id="KW-1185">Reference proteome</keyword>
<proteinExistence type="predicted"/>
<dbReference type="Gene3D" id="3.40.50.1950">
    <property type="entry name" value="Flavin prenyltransferase-like"/>
    <property type="match status" value="1"/>
</dbReference>
<protein>
    <submittedName>
        <fullName evidence="2">Flavoprotein</fullName>
    </submittedName>
</protein>
<dbReference type="AlphaFoldDB" id="A0A2W2CN14"/>
<feature type="domain" description="Flavoprotein" evidence="1">
    <location>
        <begin position="4"/>
        <end position="127"/>
    </location>
</feature>
<reference evidence="2 3" key="1">
    <citation type="submission" date="2018-01" db="EMBL/GenBank/DDBJ databases">
        <title>Draft genome sequence of Jiangella sp. GTF31.</title>
        <authorList>
            <person name="Sahin N."/>
            <person name="Ay H."/>
            <person name="Saygin H."/>
        </authorList>
    </citation>
    <scope>NUCLEOTIDE SEQUENCE [LARGE SCALE GENOMIC DNA]</scope>
    <source>
        <strain evidence="2 3">GTF31</strain>
    </source>
</reference>
<dbReference type="EMBL" id="POTW01000055">
    <property type="protein sequence ID" value="PZF81603.1"/>
    <property type="molecule type" value="Genomic_DNA"/>
</dbReference>
<gene>
    <name evidence="2" type="ORF">C1I92_20585</name>
</gene>
<evidence type="ECO:0000259" key="1">
    <source>
        <dbReference type="Pfam" id="PF02441"/>
    </source>
</evidence>
<dbReference type="SUPFAM" id="SSF52507">
    <property type="entry name" value="Homo-oligomeric flavin-containing Cys decarboxylases, HFCD"/>
    <property type="match status" value="1"/>
</dbReference>
<dbReference type="GO" id="GO:0003824">
    <property type="term" value="F:catalytic activity"/>
    <property type="evidence" value="ECO:0007669"/>
    <property type="project" value="InterPro"/>
</dbReference>
<dbReference type="Pfam" id="PF02441">
    <property type="entry name" value="Flavoprotein"/>
    <property type="match status" value="1"/>
</dbReference>
<evidence type="ECO:0000313" key="3">
    <source>
        <dbReference type="Proteomes" id="UP000248764"/>
    </source>
</evidence>
<evidence type="ECO:0000313" key="2">
    <source>
        <dbReference type="EMBL" id="PZF81603.1"/>
    </source>
</evidence>